<evidence type="ECO:0000313" key="1">
    <source>
        <dbReference type="EMBL" id="KAH9421372.1"/>
    </source>
</evidence>
<organism evidence="1 2">
    <name type="scientific">Dermatophagoides pteronyssinus</name>
    <name type="common">European house dust mite</name>
    <dbReference type="NCBI Taxonomy" id="6956"/>
    <lineage>
        <taxon>Eukaryota</taxon>
        <taxon>Metazoa</taxon>
        <taxon>Ecdysozoa</taxon>
        <taxon>Arthropoda</taxon>
        <taxon>Chelicerata</taxon>
        <taxon>Arachnida</taxon>
        <taxon>Acari</taxon>
        <taxon>Acariformes</taxon>
        <taxon>Sarcoptiformes</taxon>
        <taxon>Astigmata</taxon>
        <taxon>Psoroptidia</taxon>
        <taxon>Analgoidea</taxon>
        <taxon>Pyroglyphidae</taxon>
        <taxon>Dermatophagoidinae</taxon>
        <taxon>Dermatophagoides</taxon>
    </lineage>
</organism>
<reference evidence="1 2" key="1">
    <citation type="journal article" date="2018" name="J. Allergy Clin. Immunol.">
        <title>High-quality assembly of Dermatophagoides pteronyssinus genome and transcriptome reveals a wide range of novel allergens.</title>
        <authorList>
            <person name="Liu X.Y."/>
            <person name="Yang K.Y."/>
            <person name="Wang M.Q."/>
            <person name="Kwok J.S."/>
            <person name="Zeng X."/>
            <person name="Yang Z."/>
            <person name="Xiao X.J."/>
            <person name="Lau C.P."/>
            <person name="Li Y."/>
            <person name="Huang Z.M."/>
            <person name="Ba J.G."/>
            <person name="Yim A.K."/>
            <person name="Ouyang C.Y."/>
            <person name="Ngai S.M."/>
            <person name="Chan T.F."/>
            <person name="Leung E.L."/>
            <person name="Liu L."/>
            <person name="Liu Z.G."/>
            <person name="Tsui S.K."/>
        </authorList>
    </citation>
    <scope>NUCLEOTIDE SEQUENCE [LARGE SCALE GENOMIC DNA]</scope>
    <source>
        <strain evidence="1">Derp</strain>
    </source>
</reference>
<sequence>MNLYCPPGIYDYYFIPGGGGGDQTLMDPFDLIQLNDQILNLNQILHLYPYCLNHLNDMNLIEKIIVMH</sequence>
<reference evidence="1 2" key="2">
    <citation type="journal article" date="2022" name="Mol. Biol. Evol.">
        <title>Comparative Genomics Reveals Insights into the Divergent Evolution of Astigmatic Mites and Household Pest Adaptations.</title>
        <authorList>
            <person name="Xiong Q."/>
            <person name="Wan A.T."/>
            <person name="Liu X."/>
            <person name="Fung C.S."/>
            <person name="Xiao X."/>
            <person name="Malainual N."/>
            <person name="Hou J."/>
            <person name="Wang L."/>
            <person name="Wang M."/>
            <person name="Yang K.Y."/>
            <person name="Cui Y."/>
            <person name="Leung E.L."/>
            <person name="Nong W."/>
            <person name="Shin S.K."/>
            <person name="Au S.W."/>
            <person name="Jeong K.Y."/>
            <person name="Chew F.T."/>
            <person name="Hui J.H."/>
            <person name="Leung T.F."/>
            <person name="Tungtrongchitr A."/>
            <person name="Zhong N."/>
            <person name="Liu Z."/>
            <person name="Tsui S.K."/>
        </authorList>
    </citation>
    <scope>NUCLEOTIDE SEQUENCE [LARGE SCALE GENOMIC DNA]</scope>
    <source>
        <strain evidence="1">Derp</strain>
    </source>
</reference>
<protein>
    <submittedName>
        <fullName evidence="1">Uncharacterized protein</fullName>
    </submittedName>
</protein>
<comment type="caution">
    <text evidence="1">The sequence shown here is derived from an EMBL/GenBank/DDBJ whole genome shotgun (WGS) entry which is preliminary data.</text>
</comment>
<evidence type="ECO:0000313" key="2">
    <source>
        <dbReference type="Proteomes" id="UP000887458"/>
    </source>
</evidence>
<name>A0ABQ8JFI8_DERPT</name>
<keyword evidence="2" id="KW-1185">Reference proteome</keyword>
<proteinExistence type="predicted"/>
<dbReference type="Proteomes" id="UP000887458">
    <property type="component" value="Unassembled WGS sequence"/>
</dbReference>
<accession>A0ABQ8JFI8</accession>
<gene>
    <name evidence="1" type="ORF">DERP_010509</name>
</gene>
<dbReference type="EMBL" id="NJHN03000041">
    <property type="protein sequence ID" value="KAH9421372.1"/>
    <property type="molecule type" value="Genomic_DNA"/>
</dbReference>